<name>A0A9P8AR58_9AGAR</name>
<dbReference type="InterPro" id="IPR011990">
    <property type="entry name" value="TPR-like_helical_dom_sf"/>
</dbReference>
<dbReference type="AlphaFoldDB" id="A0A9P8AR58"/>
<keyword evidence="2" id="KW-1185">Reference proteome</keyword>
<evidence type="ECO:0000313" key="2">
    <source>
        <dbReference type="Proteomes" id="UP000812287"/>
    </source>
</evidence>
<dbReference type="GeneID" id="66099682"/>
<organism evidence="1 2">
    <name type="scientific">Guyanagaster necrorhizus</name>
    <dbReference type="NCBI Taxonomy" id="856835"/>
    <lineage>
        <taxon>Eukaryota</taxon>
        <taxon>Fungi</taxon>
        <taxon>Dikarya</taxon>
        <taxon>Basidiomycota</taxon>
        <taxon>Agaricomycotina</taxon>
        <taxon>Agaricomycetes</taxon>
        <taxon>Agaricomycetidae</taxon>
        <taxon>Agaricales</taxon>
        <taxon>Marasmiineae</taxon>
        <taxon>Physalacriaceae</taxon>
        <taxon>Guyanagaster</taxon>
    </lineage>
</organism>
<gene>
    <name evidence="1" type="ORF">BT62DRAFT_1007870</name>
</gene>
<accession>A0A9P8AR58</accession>
<proteinExistence type="predicted"/>
<dbReference type="OrthoDB" id="2423701at2759"/>
<dbReference type="Proteomes" id="UP000812287">
    <property type="component" value="Unassembled WGS sequence"/>
</dbReference>
<reference evidence="1" key="1">
    <citation type="submission" date="2020-11" db="EMBL/GenBank/DDBJ databases">
        <title>Adaptations for nitrogen fixation in a non-lichenized fungal sporocarp promotes dispersal by wood-feeding termites.</title>
        <authorList>
            <consortium name="DOE Joint Genome Institute"/>
            <person name="Koch R.A."/>
            <person name="Yoon G."/>
            <person name="Arayal U."/>
            <person name="Lail K."/>
            <person name="Amirebrahimi M."/>
            <person name="Labutti K."/>
            <person name="Lipzen A."/>
            <person name="Riley R."/>
            <person name="Barry K."/>
            <person name="Henrissat B."/>
            <person name="Grigoriev I.V."/>
            <person name="Herr J.R."/>
            <person name="Aime M.C."/>
        </authorList>
    </citation>
    <scope>NUCLEOTIDE SEQUENCE</scope>
    <source>
        <strain evidence="1">MCA 3950</strain>
    </source>
</reference>
<evidence type="ECO:0000313" key="1">
    <source>
        <dbReference type="EMBL" id="KAG7444844.1"/>
    </source>
</evidence>
<protein>
    <submittedName>
        <fullName evidence="1">Uncharacterized protein</fullName>
    </submittedName>
</protein>
<dbReference type="RefSeq" id="XP_043038344.1">
    <property type="nucleotide sequence ID" value="XM_043177395.1"/>
</dbReference>
<dbReference type="Gene3D" id="1.25.40.10">
    <property type="entry name" value="Tetratricopeptide repeat domain"/>
    <property type="match status" value="1"/>
</dbReference>
<sequence length="342" mass="37995">MSAILPILRILPQRPLADVASRYEGKFLEKAQRQLKGLNVQGATIRLGRPRTGSYSILWSSSLVATFSVPSTTSVTLSGSASTMKDQGNVHFKAGLLEEAAKWYGKAEKLERHNAIYPSNLSAAYYDEPNPALSLKLVTRLSKALSCGVQSGAITFKGLEVNLSTINELRVIAETGLKTHRQDLPLFPLGEKLCTDTGLGDYTVAKASSVGRHVPSSTIGLHQAFTKLNGKKRKALNVHFTLNDLRPRALALDLCLLFLIEDLILTRSQEENKVKEAEIKATILYTWTDFIMPAYCQTWYVTIKSTAFECSLRPSRFEKIVKPLLKRPQESPPNLTRLDLRH</sequence>
<comment type="caution">
    <text evidence="1">The sequence shown here is derived from an EMBL/GenBank/DDBJ whole genome shotgun (WGS) entry which is preliminary data.</text>
</comment>
<dbReference type="SUPFAM" id="SSF48452">
    <property type="entry name" value="TPR-like"/>
    <property type="match status" value="1"/>
</dbReference>
<dbReference type="EMBL" id="MU250539">
    <property type="protein sequence ID" value="KAG7444844.1"/>
    <property type="molecule type" value="Genomic_DNA"/>
</dbReference>